<reference evidence="13" key="1">
    <citation type="submission" date="2019-07" db="EMBL/GenBank/DDBJ databases">
        <title>De Novo Assembly of kiwifruit Actinidia rufa.</title>
        <authorList>
            <person name="Sugita-Konishi S."/>
            <person name="Sato K."/>
            <person name="Mori E."/>
            <person name="Abe Y."/>
            <person name="Kisaki G."/>
            <person name="Hamano K."/>
            <person name="Suezawa K."/>
            <person name="Otani M."/>
            <person name="Fukuda T."/>
            <person name="Manabe T."/>
            <person name="Gomi K."/>
            <person name="Tabuchi M."/>
            <person name="Akimitsu K."/>
            <person name="Kataoka I."/>
        </authorList>
    </citation>
    <scope>NUCLEOTIDE SEQUENCE [LARGE SCALE GENOMIC DNA]</scope>
    <source>
        <strain evidence="13">cv. Fuchu</strain>
    </source>
</reference>
<dbReference type="SUPFAM" id="SSF52151">
    <property type="entry name" value="FabD/lysophospholipase-like"/>
    <property type="match status" value="1"/>
</dbReference>
<keyword evidence="2" id="KW-0433">Leucine-rich repeat</keyword>
<dbReference type="FunFam" id="3.20.20.80:FF:000020">
    <property type="entry name" value="Beta-glucosidase 12"/>
    <property type="match status" value="1"/>
</dbReference>
<organism evidence="12 13">
    <name type="scientific">Actinidia rufa</name>
    <dbReference type="NCBI Taxonomy" id="165716"/>
    <lineage>
        <taxon>Eukaryota</taxon>
        <taxon>Viridiplantae</taxon>
        <taxon>Streptophyta</taxon>
        <taxon>Embryophyta</taxon>
        <taxon>Tracheophyta</taxon>
        <taxon>Spermatophyta</taxon>
        <taxon>Magnoliopsida</taxon>
        <taxon>eudicotyledons</taxon>
        <taxon>Gunneridae</taxon>
        <taxon>Pentapetalae</taxon>
        <taxon>asterids</taxon>
        <taxon>Ericales</taxon>
        <taxon>Actinidiaceae</taxon>
        <taxon>Actinidia</taxon>
    </lineage>
</organism>
<feature type="domain" description="PNPLA" evidence="11">
    <location>
        <begin position="1283"/>
        <end position="1564"/>
    </location>
</feature>
<dbReference type="Gene3D" id="3.40.1090.10">
    <property type="entry name" value="Cytosolic phospholipase A2 catalytic domain"/>
    <property type="match status" value="2"/>
</dbReference>
<feature type="short sequence motif" description="DGA/G" evidence="8">
    <location>
        <begin position="1551"/>
        <end position="1553"/>
    </location>
</feature>
<evidence type="ECO:0000256" key="3">
    <source>
        <dbReference type="ARBA" id="ARBA00022737"/>
    </source>
</evidence>
<sequence>MSGIRYYNKLINALLRKGMQPFVTLTHYDIPQELEERYGAWLSPEVQDDFRYYADVCFKYFGDRVKYWVTFNEPNVAVIRGYRSGTFPPSRCSGSFGNCSDGDSDSDPFVAAHNIILSHVTAFDLYRTKYKKTQGGSVGIVMNAIWFEPISNSLEDKKAAERAQSFYMKWFLDPIVLGKYPEEMQEILGSILPIFSKTDLEKMKRGLDFIGINHYTSFYVKDCIFSACKKGKGVSRTEGYALWTAMKDGVLIGEPTEVEWLYVNPPGMEKIVTYIRDRYNNTLMFITENGFGELDRPTSTIEVFLNDVKRVQFMNGHLDALETAIREGADVRGYFTWSLLDNFEWTDGYTIRFGLHHVDYTTLKRTPKLSATWYKQFISDHQARIEPGWFLSHHLCQINCLCRIELQLSFHALATVLYDWQRQLTRVEDYSLMEKQRDMDWWVSMPKIELHAHLNGSIRDSTLLELSRDLGEKGSIVFSDVEHAILKNDRSLHEVFKLFDLIHVVTTDHKIVTRITKEVVEDFAAENVVYLELRTTPKRNDSIGMSKRSYMEAVVEGLRAVNTVEVDLGSPDLSMESPLTSSAISNLCDGTARKKIYVRLLLSLDRRETTASAMETVKLALKMRHLGVAGIDLSGNPIVGEWATFLPALQFAREQGLSITLHCGEVPNPEEIEAMLDFLPGRIGHACCFGEEEWRKLKSCKIPVEICLTSNIRTETISSIGLHHFVDLYNAQHPIVLCTDDVGVFSTTLSGEYVLASSTFDRHCKETLTLTMSWGLAWKRASEVFHLTLNYGTEETVDDHTPTSSSASTSSSTRSSSASANQDQELGFRIDLDWTAGDDEDQVALRLQSQLMVALPMPQDTVAVELTTTVEGEGEGVEGNVEVGMKVVRRREPLRAVVMRKMVGSGQQSDGIGVLTRLLRSNFVPPGDSTTAASVGDGLGVYADHWMSITVLSLCGCGMLVLPVELTRLPLIEKLYLDNNRLSVLPPELGSLKNLKVLRADNNLLVSVPVELRQCVGLVELSLEHNKLVRPLLDFRAMAELYILRLFGNPLEFLPEILPLHRLRHLSLANIRIVADENLRSVNVQIEMENSSYFGASRHKLSAFFSLIFRFSSCHHPLLASALAKIIQDEGNRLFVGRDENAIRQLISMISSDNRHVVEQACSALTALAADVSVAMQLMKSDIMQPIEIVLKSVGPEELISLLQVVVQRLALLAVGNLAFCLENCRNLVTSESLRELLLQLTVSSEPRVNKAAARALAILGENENLRRAIRGKPVARQGLRILSMDGGGMKGLATVQILKEIERGMGKQIHEMFDLICVYINGWYACCSSWNQTNVPGKIAGFCCCFFLIPTGNSKAREELWPCRHGIDGILFPAYAALEQTPVNAYGNKTVVEKPDVKNSFPWESGNGVDFEGKRERDSWESHNKIKIYQFERLLKEMCTDEDGDLLIESAVKSTPKVCVISTLVSTMPAQPFVFRNYQYPAGTPEIPFVISEGSTTGGLVTDKNSPQVGYNRNAFIGSCKHHIWQAIRASSAAPYYLDDFSDGMYRWQDGAIVANNPTIFSIREAQLLWPDTKIDCLVSIGCGSVPTKVRKGGWRYLDTGQVLIESACSVDRVEEALSALLPMLPEIHYFRFNPVDERCDMELDETDPTVWLKLEAATEEYIQNNSSAFKKACERLLQNQQDEKLSEYLKSQHLTNAKASNADVPSLGWRRNVLLVEASHSLDSGRVFHHARSLETFCSRNGIRISVMNGITGTPKAVPGTTFPTPFVSPLFTGSFPSSPLLYSHDFGPHRIGRIDLVPPLSLDGFQSAKTAASPPESPPKPRQFSLPVRSLHEKLQNSPQVGIVHLALQNDTSGAILSWQNDVFVVAEPGELAEKFVESVKFSLLAIMRDRHRKYTSAVTNISTLAELVACRPYFQIGCIVHKYIGRQTQVMEDDQEIGAYMFRRTVPSMHLTPENVRWMIGAWRDRIIIFTGTHGPTPTLIKAFLDSGAKAVICPSAEPHEMQLTTFHGSGDANALENGKFEIGEEEVEDDAAEPASPRSDWEDSEPEKIGERSMSFWDDDEEELSQFVSQLYDSLFREGARVDVALRHALASHRKMRYSCHLPTTP</sequence>
<dbReference type="InterPro" id="IPR032675">
    <property type="entry name" value="LRR_dom_sf"/>
</dbReference>
<dbReference type="GO" id="GO:0004620">
    <property type="term" value="F:phospholipase activity"/>
    <property type="evidence" value="ECO:0007669"/>
    <property type="project" value="TreeGrafter"/>
</dbReference>
<keyword evidence="6" id="KW-0443">Lipid metabolism</keyword>
<dbReference type="InterPro" id="IPR018120">
    <property type="entry name" value="Glyco_hydro_1_AS"/>
</dbReference>
<evidence type="ECO:0000256" key="2">
    <source>
        <dbReference type="ARBA" id="ARBA00022614"/>
    </source>
</evidence>
<dbReference type="InterPro" id="IPR016024">
    <property type="entry name" value="ARM-type_fold"/>
</dbReference>
<dbReference type="Gene3D" id="3.80.10.10">
    <property type="entry name" value="Ribonuclease Inhibitor"/>
    <property type="match status" value="1"/>
</dbReference>
<comment type="similarity">
    <text evidence="1">Belongs to the glycosyl hydrolase 1 family.</text>
</comment>
<evidence type="ECO:0000256" key="9">
    <source>
        <dbReference type="PROSITE-ProRule" id="PRU10055"/>
    </source>
</evidence>
<dbReference type="SUPFAM" id="SSF51445">
    <property type="entry name" value="(Trans)glycosidases"/>
    <property type="match status" value="1"/>
</dbReference>
<keyword evidence="13" id="KW-1185">Reference proteome</keyword>
<evidence type="ECO:0000256" key="6">
    <source>
        <dbReference type="ARBA" id="ARBA00023098"/>
    </source>
</evidence>
<keyword evidence="7" id="KW-0326">Glycosidase</keyword>
<keyword evidence="5" id="KW-0442">Lipid degradation</keyword>
<feature type="short sequence motif" description="GXGXXG" evidence="8">
    <location>
        <begin position="1287"/>
        <end position="1292"/>
    </location>
</feature>
<evidence type="ECO:0000256" key="5">
    <source>
        <dbReference type="ARBA" id="ARBA00022963"/>
    </source>
</evidence>
<evidence type="ECO:0000313" key="12">
    <source>
        <dbReference type="EMBL" id="GFS29430.1"/>
    </source>
</evidence>
<feature type="region of interest" description="Disordered" evidence="10">
    <location>
        <begin position="2029"/>
        <end position="2055"/>
    </location>
</feature>
<evidence type="ECO:0000313" key="13">
    <source>
        <dbReference type="Proteomes" id="UP000585474"/>
    </source>
</evidence>
<dbReference type="GO" id="GO:0019239">
    <property type="term" value="F:deaminase activity"/>
    <property type="evidence" value="ECO:0007669"/>
    <property type="project" value="InterPro"/>
</dbReference>
<dbReference type="InterPro" id="IPR001611">
    <property type="entry name" value="Leu-rich_rpt"/>
</dbReference>
<dbReference type="Gene3D" id="3.20.20.140">
    <property type="entry name" value="Metal-dependent hydrolases"/>
    <property type="match status" value="1"/>
</dbReference>
<comment type="caution">
    <text evidence="12">The sequence shown here is derived from an EMBL/GenBank/DDBJ whole genome shotgun (WGS) entry which is preliminary data.</text>
</comment>
<evidence type="ECO:0000256" key="4">
    <source>
        <dbReference type="ARBA" id="ARBA00022801"/>
    </source>
</evidence>
<dbReference type="EMBL" id="BJWL01000086">
    <property type="protein sequence ID" value="GFS29430.1"/>
    <property type="molecule type" value="Genomic_DNA"/>
</dbReference>
<evidence type="ECO:0000256" key="8">
    <source>
        <dbReference type="PROSITE-ProRule" id="PRU01161"/>
    </source>
</evidence>
<dbReference type="Proteomes" id="UP000585474">
    <property type="component" value="Unassembled WGS sequence"/>
</dbReference>
<dbReference type="InterPro" id="IPR001360">
    <property type="entry name" value="Glyco_hydro_1"/>
</dbReference>
<dbReference type="GO" id="GO:0006952">
    <property type="term" value="P:defense response"/>
    <property type="evidence" value="ECO:0007669"/>
    <property type="project" value="UniProtKB-ARBA"/>
</dbReference>
<dbReference type="Pfam" id="PF00962">
    <property type="entry name" value="A_deaminase"/>
    <property type="match status" value="1"/>
</dbReference>
<dbReference type="SMART" id="SM00369">
    <property type="entry name" value="LRR_TYP"/>
    <property type="match status" value="3"/>
</dbReference>
<dbReference type="FunFam" id="3.20.20.140:FF:000050">
    <property type="entry name" value="Adenosine/AMP deaminase family protein"/>
    <property type="match status" value="1"/>
</dbReference>
<evidence type="ECO:0000256" key="10">
    <source>
        <dbReference type="SAM" id="MobiDB-lite"/>
    </source>
</evidence>
<dbReference type="PROSITE" id="PS51635">
    <property type="entry name" value="PNPLA"/>
    <property type="match status" value="1"/>
</dbReference>
<comment type="caution">
    <text evidence="8">Lacks conserved residue(s) required for the propagation of feature annotation.</text>
</comment>
<keyword evidence="3" id="KW-0677">Repeat</keyword>
<name>A0A7J0D9T3_9ERIC</name>
<gene>
    <name evidence="12" type="ORF">Acr_00g0006650</name>
</gene>
<protein>
    <submittedName>
        <fullName evidence="12">Phospholipase A I-like protein</fullName>
    </submittedName>
</protein>
<dbReference type="InterPro" id="IPR032466">
    <property type="entry name" value="Metal_Hydrolase"/>
</dbReference>
<dbReference type="GO" id="GO:0016020">
    <property type="term" value="C:membrane"/>
    <property type="evidence" value="ECO:0007669"/>
    <property type="project" value="TreeGrafter"/>
</dbReference>
<dbReference type="InterPro" id="IPR016035">
    <property type="entry name" value="Acyl_Trfase/lysoPLipase"/>
</dbReference>
<dbReference type="GO" id="GO:0005975">
    <property type="term" value="P:carbohydrate metabolic process"/>
    <property type="evidence" value="ECO:0007669"/>
    <property type="project" value="InterPro"/>
</dbReference>
<feature type="region of interest" description="Disordered" evidence="10">
    <location>
        <begin position="795"/>
        <end position="822"/>
    </location>
</feature>
<dbReference type="OrthoDB" id="630895at2759"/>
<dbReference type="GO" id="GO:0016042">
    <property type="term" value="P:lipid catabolic process"/>
    <property type="evidence" value="ECO:0007669"/>
    <property type="project" value="UniProtKB-KW"/>
</dbReference>
<feature type="compositionally biased region" description="Low complexity" evidence="10">
    <location>
        <begin position="803"/>
        <end position="820"/>
    </location>
</feature>
<dbReference type="SUPFAM" id="SSF48371">
    <property type="entry name" value="ARM repeat"/>
    <property type="match status" value="1"/>
</dbReference>
<dbReference type="GO" id="GO:0006631">
    <property type="term" value="P:fatty acid metabolic process"/>
    <property type="evidence" value="ECO:0007669"/>
    <property type="project" value="TreeGrafter"/>
</dbReference>
<dbReference type="PANTHER" id="PTHR24185:SF1">
    <property type="entry name" value="CALCIUM-INDEPENDENT PHOSPHOLIPASE A2-GAMMA"/>
    <property type="match status" value="1"/>
</dbReference>
<dbReference type="InterPro" id="IPR011989">
    <property type="entry name" value="ARM-like"/>
</dbReference>
<dbReference type="PANTHER" id="PTHR24185">
    <property type="entry name" value="CALCIUM-INDEPENDENT PHOSPHOLIPASE A2-GAMMA"/>
    <property type="match status" value="1"/>
</dbReference>
<dbReference type="InterPro" id="IPR003591">
    <property type="entry name" value="Leu-rich_rpt_typical-subtyp"/>
</dbReference>
<dbReference type="CDD" id="cd00443">
    <property type="entry name" value="ADA_AMPD"/>
    <property type="match status" value="1"/>
</dbReference>
<proteinExistence type="inferred from homology"/>
<evidence type="ECO:0000256" key="1">
    <source>
        <dbReference type="ARBA" id="ARBA00010838"/>
    </source>
</evidence>
<dbReference type="InterPro" id="IPR002641">
    <property type="entry name" value="PNPLA_dom"/>
</dbReference>
<dbReference type="InterPro" id="IPR001365">
    <property type="entry name" value="A_deaminase_dom"/>
</dbReference>
<keyword evidence="4" id="KW-0378">Hydrolase</keyword>
<evidence type="ECO:0000256" key="7">
    <source>
        <dbReference type="ARBA" id="ARBA00023295"/>
    </source>
</evidence>
<accession>A0A7J0D9T3</accession>
<evidence type="ECO:0000259" key="11">
    <source>
        <dbReference type="PROSITE" id="PS51635"/>
    </source>
</evidence>
<dbReference type="SUPFAM" id="SSF51556">
    <property type="entry name" value="Metallo-dependent hydrolases"/>
    <property type="match status" value="1"/>
</dbReference>
<dbReference type="GO" id="GO:0004553">
    <property type="term" value="F:hydrolase activity, hydrolyzing O-glycosyl compounds"/>
    <property type="evidence" value="ECO:0007669"/>
    <property type="project" value="InterPro"/>
</dbReference>
<dbReference type="SUPFAM" id="SSF52058">
    <property type="entry name" value="L domain-like"/>
    <property type="match status" value="1"/>
</dbReference>
<feature type="active site" description="Nucleophile" evidence="9">
    <location>
        <position position="288"/>
    </location>
</feature>
<dbReference type="PRINTS" id="PR00131">
    <property type="entry name" value="GLHYDRLASE1"/>
</dbReference>
<dbReference type="GO" id="GO:0051707">
    <property type="term" value="P:response to other organism"/>
    <property type="evidence" value="ECO:0007669"/>
    <property type="project" value="UniProtKB-ARBA"/>
</dbReference>
<dbReference type="Pfam" id="PF13855">
    <property type="entry name" value="LRR_8"/>
    <property type="match status" value="1"/>
</dbReference>
<dbReference type="InterPro" id="IPR017853">
    <property type="entry name" value="GH"/>
</dbReference>
<dbReference type="Gene3D" id="3.20.20.80">
    <property type="entry name" value="Glycosidases"/>
    <property type="match status" value="1"/>
</dbReference>
<dbReference type="Gene3D" id="1.25.10.10">
    <property type="entry name" value="Leucine-rich Repeat Variant"/>
    <property type="match status" value="1"/>
</dbReference>
<dbReference type="Pfam" id="PF00232">
    <property type="entry name" value="Glyco_hydro_1"/>
    <property type="match status" value="1"/>
</dbReference>
<dbReference type="PROSITE" id="PS00572">
    <property type="entry name" value="GLYCOSYL_HYDROL_F1_1"/>
    <property type="match status" value="1"/>
</dbReference>